<proteinExistence type="predicted"/>
<gene>
    <name evidence="2" type="ORF">EYF80_039053</name>
</gene>
<comment type="caution">
    <text evidence="2">The sequence shown here is derived from an EMBL/GenBank/DDBJ whole genome shotgun (WGS) entry which is preliminary data.</text>
</comment>
<feature type="region of interest" description="Disordered" evidence="1">
    <location>
        <begin position="14"/>
        <end position="88"/>
    </location>
</feature>
<name>A0A4Z2GDI8_9TELE</name>
<reference evidence="2 3" key="1">
    <citation type="submission" date="2019-03" db="EMBL/GenBank/DDBJ databases">
        <title>First draft genome of Liparis tanakae, snailfish: a comprehensive survey of snailfish specific genes.</title>
        <authorList>
            <person name="Kim W."/>
            <person name="Song I."/>
            <person name="Jeong J.-H."/>
            <person name="Kim D."/>
            <person name="Kim S."/>
            <person name="Ryu S."/>
            <person name="Song J.Y."/>
            <person name="Lee S.K."/>
        </authorList>
    </citation>
    <scope>NUCLEOTIDE SEQUENCE [LARGE SCALE GENOMIC DNA]</scope>
    <source>
        <tissue evidence="2">Muscle</tissue>
    </source>
</reference>
<dbReference type="Proteomes" id="UP000314294">
    <property type="component" value="Unassembled WGS sequence"/>
</dbReference>
<organism evidence="2 3">
    <name type="scientific">Liparis tanakae</name>
    <name type="common">Tanaka's snailfish</name>
    <dbReference type="NCBI Taxonomy" id="230148"/>
    <lineage>
        <taxon>Eukaryota</taxon>
        <taxon>Metazoa</taxon>
        <taxon>Chordata</taxon>
        <taxon>Craniata</taxon>
        <taxon>Vertebrata</taxon>
        <taxon>Euteleostomi</taxon>
        <taxon>Actinopterygii</taxon>
        <taxon>Neopterygii</taxon>
        <taxon>Teleostei</taxon>
        <taxon>Neoteleostei</taxon>
        <taxon>Acanthomorphata</taxon>
        <taxon>Eupercaria</taxon>
        <taxon>Perciformes</taxon>
        <taxon>Cottioidei</taxon>
        <taxon>Cottales</taxon>
        <taxon>Liparidae</taxon>
        <taxon>Liparis</taxon>
    </lineage>
</organism>
<dbReference type="AlphaFoldDB" id="A0A4Z2GDI8"/>
<protein>
    <submittedName>
        <fullName evidence="2">Uncharacterized protein</fullName>
    </submittedName>
</protein>
<dbReference type="EMBL" id="SRLO01000607">
    <property type="protein sequence ID" value="TNN50732.1"/>
    <property type="molecule type" value="Genomic_DNA"/>
</dbReference>
<sequence length="117" mass="12748">MRLTAKQCTRIKAPVCGSRDNSDENTARRLAPTTQFKARGSDVSAQVRRTLPPRLILPSAPDGSCLRTPPRRSGANRRGEGARAVSCSPPPPACCLAFRGRDVERFMRANEVRVVSS</sequence>
<accession>A0A4Z2GDI8</accession>
<evidence type="ECO:0000313" key="2">
    <source>
        <dbReference type="EMBL" id="TNN50732.1"/>
    </source>
</evidence>
<keyword evidence="3" id="KW-1185">Reference proteome</keyword>
<evidence type="ECO:0000313" key="3">
    <source>
        <dbReference type="Proteomes" id="UP000314294"/>
    </source>
</evidence>
<evidence type="ECO:0000256" key="1">
    <source>
        <dbReference type="SAM" id="MobiDB-lite"/>
    </source>
</evidence>